<feature type="region of interest" description="Disordered" evidence="1">
    <location>
        <begin position="30"/>
        <end position="70"/>
    </location>
</feature>
<sequence length="98" mass="10662">MTAQVKKIHPTSPDSACLLPLFPAPLAGRPAGVATRKPPASRSLVVVADPPPPTSRRQIPRCKQPASFPASYHPARSSVISATRRQHQFCCNLTKWRV</sequence>
<evidence type="ECO:0000256" key="1">
    <source>
        <dbReference type="SAM" id="MobiDB-lite"/>
    </source>
</evidence>
<dbReference type="EnsemblPlants" id="OPUNC06G23780.1">
    <property type="protein sequence ID" value="OPUNC06G23780.1"/>
    <property type="gene ID" value="OPUNC06G23780"/>
</dbReference>
<evidence type="ECO:0000313" key="3">
    <source>
        <dbReference type="Proteomes" id="UP000026962"/>
    </source>
</evidence>
<dbReference type="Gramene" id="OPUNC06G23780.1">
    <property type="protein sequence ID" value="OPUNC06G23780.1"/>
    <property type="gene ID" value="OPUNC06G23780"/>
</dbReference>
<protein>
    <submittedName>
        <fullName evidence="2">Uncharacterized protein</fullName>
    </submittedName>
</protein>
<organism evidence="2">
    <name type="scientific">Oryza punctata</name>
    <name type="common">Red rice</name>
    <dbReference type="NCBI Taxonomy" id="4537"/>
    <lineage>
        <taxon>Eukaryota</taxon>
        <taxon>Viridiplantae</taxon>
        <taxon>Streptophyta</taxon>
        <taxon>Embryophyta</taxon>
        <taxon>Tracheophyta</taxon>
        <taxon>Spermatophyta</taxon>
        <taxon>Magnoliopsida</taxon>
        <taxon>Liliopsida</taxon>
        <taxon>Poales</taxon>
        <taxon>Poaceae</taxon>
        <taxon>BOP clade</taxon>
        <taxon>Oryzoideae</taxon>
        <taxon>Oryzeae</taxon>
        <taxon>Oryzinae</taxon>
        <taxon>Oryza</taxon>
    </lineage>
</organism>
<keyword evidence="3" id="KW-1185">Reference proteome</keyword>
<evidence type="ECO:0000313" key="2">
    <source>
        <dbReference type="EnsemblPlants" id="OPUNC06G23780.1"/>
    </source>
</evidence>
<dbReference type="Proteomes" id="UP000026962">
    <property type="component" value="Chromosome 6"/>
</dbReference>
<dbReference type="HOGENOM" id="CLU_2337271_0_0_1"/>
<reference evidence="2" key="2">
    <citation type="submission" date="2018-05" db="EMBL/GenBank/DDBJ databases">
        <title>OpunRS2 (Oryza punctata Reference Sequence Version 2).</title>
        <authorList>
            <person name="Zhang J."/>
            <person name="Kudrna D."/>
            <person name="Lee S."/>
            <person name="Talag J."/>
            <person name="Welchert J."/>
            <person name="Wing R.A."/>
        </authorList>
    </citation>
    <scope>NUCLEOTIDE SEQUENCE [LARGE SCALE GENOMIC DNA]</scope>
</reference>
<reference evidence="2" key="1">
    <citation type="submission" date="2015-04" db="UniProtKB">
        <authorList>
            <consortium name="EnsemblPlants"/>
        </authorList>
    </citation>
    <scope>IDENTIFICATION</scope>
</reference>
<proteinExistence type="predicted"/>
<dbReference type="AlphaFoldDB" id="A0A0E0LF53"/>
<name>A0A0E0LF53_ORYPU</name>
<accession>A0A0E0LF53</accession>